<sequence>MAGGLPPVLADGLYTITNYAFATRAAIPSGDHEELPAIKGVIANKAVGPSDVWHIENVGLHDNYTVQDSRYRFYTQVKRLCNRAEEPVIGGSFKVCWILERIGSFGPTAFIIKLPDYELGWALYYRDHDTPVQLMRIDVTNISRQAVWKFERIPDKDDTGAWKCSCEKQAKKLEHKCNHRRRRNMPRKQRMWYKKRQRKNKRRREKIERQCNCKALYEMKYEVAREKFDMRLQETQKKCEKLEMERDEIMKMYLEEQSKRKEERSRRKEEARKRKEDKKKQQEEVERGWNYEQELERMKAEREEERRRYELSEAKLRERLKEEGEMRAMFAKEVEDLQKKRKEENEAHEVELKLERTKRKDEWDKHDAEIEREREKRRKAMEQHDAEIEREREKRGEIRREMERRFEECRTNLEKTTRRCKENEEFVKNNSGIMDNKRLEYERKLEKVERNCMKEEEKLEETCYEFMNEHAYYAAATVALKNNAIRRGGKEGDDVLESEADAICIKFRGWDSGN</sequence>
<evidence type="ECO:0000313" key="3">
    <source>
        <dbReference type="Proteomes" id="UP000006352"/>
    </source>
</evidence>
<gene>
    <name evidence="2" type="ORF">FIBRA_07334</name>
</gene>
<accession>J4IBR6</accession>
<dbReference type="Proteomes" id="UP000006352">
    <property type="component" value="Unassembled WGS sequence"/>
</dbReference>
<evidence type="ECO:0000256" key="1">
    <source>
        <dbReference type="SAM" id="MobiDB-lite"/>
    </source>
</evidence>
<protein>
    <submittedName>
        <fullName evidence="2">Uncharacterized protein</fullName>
    </submittedName>
</protein>
<feature type="region of interest" description="Disordered" evidence="1">
    <location>
        <begin position="257"/>
        <end position="289"/>
    </location>
</feature>
<dbReference type="AlphaFoldDB" id="J4IBR6"/>
<dbReference type="Gene3D" id="2.80.10.50">
    <property type="match status" value="1"/>
</dbReference>
<dbReference type="GeneID" id="24100037"/>
<reference evidence="2 3" key="1">
    <citation type="journal article" date="2012" name="Appl. Environ. Microbiol.">
        <title>Short-read sequencing for genomic analysis of the brown rot fungus Fibroporia radiculosa.</title>
        <authorList>
            <person name="Tang J.D."/>
            <person name="Perkins A.D."/>
            <person name="Sonstegard T.S."/>
            <person name="Schroeder S.G."/>
            <person name="Burgess S.C."/>
            <person name="Diehl S.V."/>
        </authorList>
    </citation>
    <scope>NUCLEOTIDE SEQUENCE [LARGE SCALE GENOMIC DNA]</scope>
    <source>
        <strain evidence="2 3">TFFH 294</strain>
    </source>
</reference>
<dbReference type="InParanoid" id="J4IBR6"/>
<keyword evidence="3" id="KW-1185">Reference proteome</keyword>
<evidence type="ECO:0000313" key="2">
    <source>
        <dbReference type="EMBL" id="CCM05126.1"/>
    </source>
</evidence>
<organism evidence="2 3">
    <name type="scientific">Fibroporia radiculosa</name>
    <dbReference type="NCBI Taxonomy" id="599839"/>
    <lineage>
        <taxon>Eukaryota</taxon>
        <taxon>Fungi</taxon>
        <taxon>Dikarya</taxon>
        <taxon>Basidiomycota</taxon>
        <taxon>Agaricomycotina</taxon>
        <taxon>Agaricomycetes</taxon>
        <taxon>Polyporales</taxon>
        <taxon>Fibroporiaceae</taxon>
        <taxon>Fibroporia</taxon>
    </lineage>
</organism>
<feature type="region of interest" description="Disordered" evidence="1">
    <location>
        <begin position="374"/>
        <end position="394"/>
    </location>
</feature>
<dbReference type="STRING" id="599839.J4IBR6"/>
<dbReference type="RefSeq" id="XP_012184409.1">
    <property type="nucleotide sequence ID" value="XM_012329019.1"/>
</dbReference>
<name>J4IBR6_9APHY</name>
<dbReference type="HOGENOM" id="CLU_530001_0_0_1"/>
<proteinExistence type="predicted"/>
<dbReference type="EMBL" id="HE797180">
    <property type="protein sequence ID" value="CCM05126.1"/>
    <property type="molecule type" value="Genomic_DNA"/>
</dbReference>